<comment type="caution">
    <text evidence="2">The sequence shown here is derived from an EMBL/GenBank/DDBJ whole genome shotgun (WGS) entry which is preliminary data.</text>
</comment>
<feature type="region of interest" description="Disordered" evidence="1">
    <location>
        <begin position="1"/>
        <end position="69"/>
    </location>
</feature>
<organism evidence="2 3">
    <name type="scientific">Cucurbita argyrosperma subsp. sororia</name>
    <dbReference type="NCBI Taxonomy" id="37648"/>
    <lineage>
        <taxon>Eukaryota</taxon>
        <taxon>Viridiplantae</taxon>
        <taxon>Streptophyta</taxon>
        <taxon>Embryophyta</taxon>
        <taxon>Tracheophyta</taxon>
        <taxon>Spermatophyta</taxon>
        <taxon>Magnoliopsida</taxon>
        <taxon>eudicotyledons</taxon>
        <taxon>Gunneridae</taxon>
        <taxon>Pentapetalae</taxon>
        <taxon>rosids</taxon>
        <taxon>fabids</taxon>
        <taxon>Cucurbitales</taxon>
        <taxon>Cucurbitaceae</taxon>
        <taxon>Cucurbiteae</taxon>
        <taxon>Cucurbita</taxon>
    </lineage>
</organism>
<keyword evidence="3" id="KW-1185">Reference proteome</keyword>
<evidence type="ECO:0000256" key="1">
    <source>
        <dbReference type="SAM" id="MobiDB-lite"/>
    </source>
</evidence>
<evidence type="ECO:0000313" key="3">
    <source>
        <dbReference type="Proteomes" id="UP000685013"/>
    </source>
</evidence>
<feature type="non-terminal residue" evidence="2">
    <location>
        <position position="1"/>
    </location>
</feature>
<sequence length="102" mass="11427">MAATFIYPIAPSETSNEAKKNPLKLRRDSAINGGSVSDELPNRNKAMASVRTDDERRTSYDRFDPEFRGIRSQRLQPSNRTREMIYENSHVGIAGGIICPAN</sequence>
<dbReference type="EMBL" id="JAGKQH010000014">
    <property type="protein sequence ID" value="KAG6580452.1"/>
    <property type="molecule type" value="Genomic_DNA"/>
</dbReference>
<accession>A0AAV6MEU1</accession>
<proteinExistence type="predicted"/>
<protein>
    <submittedName>
        <fullName evidence="2">Uncharacterized protein</fullName>
    </submittedName>
</protein>
<evidence type="ECO:0000313" key="2">
    <source>
        <dbReference type="EMBL" id="KAG6580452.1"/>
    </source>
</evidence>
<name>A0AAV6MEU1_9ROSI</name>
<feature type="compositionally biased region" description="Basic and acidic residues" evidence="1">
    <location>
        <begin position="51"/>
        <end position="69"/>
    </location>
</feature>
<dbReference type="Proteomes" id="UP000685013">
    <property type="component" value="Chromosome 14"/>
</dbReference>
<reference evidence="2 3" key="1">
    <citation type="journal article" date="2021" name="Hortic Res">
        <title>The domestication of Cucurbita argyrosperma as revealed by the genome of its wild relative.</title>
        <authorList>
            <person name="Barrera-Redondo J."/>
            <person name="Sanchez-de la Vega G."/>
            <person name="Aguirre-Liguori J.A."/>
            <person name="Castellanos-Morales G."/>
            <person name="Gutierrez-Guerrero Y.T."/>
            <person name="Aguirre-Dugua X."/>
            <person name="Aguirre-Planter E."/>
            <person name="Tenaillon M.I."/>
            <person name="Lira-Saade R."/>
            <person name="Eguiarte L.E."/>
        </authorList>
    </citation>
    <scope>NUCLEOTIDE SEQUENCE [LARGE SCALE GENOMIC DNA]</scope>
    <source>
        <strain evidence="2">JBR-2021</strain>
    </source>
</reference>
<gene>
    <name evidence="2" type="ORF">SDJN03_20454</name>
</gene>
<feature type="compositionally biased region" description="Basic and acidic residues" evidence="1">
    <location>
        <begin position="16"/>
        <end position="29"/>
    </location>
</feature>
<dbReference type="AlphaFoldDB" id="A0AAV6MEU1"/>